<dbReference type="CDD" id="cd00610">
    <property type="entry name" value="OAT_like"/>
    <property type="match status" value="1"/>
</dbReference>
<dbReference type="FunFam" id="3.40.640.10:FF:000014">
    <property type="entry name" value="Adenosylmethionine-8-amino-7-oxononanoate aminotransferase, probable"/>
    <property type="match status" value="1"/>
</dbReference>
<sequence length="463" mass="50642">MNVSNTYPTGPLQALDAAHHMHPFSDMKALNAEGSRIIVKGKGCWLEDSNGKRILDGMAGLWCVNIGHGRPEIAEAVQAQMAELSYYNTFFKTTHPPVIELSRMLAELAPPSFNHVFFTGSGSESNDTMLRMVRTYWKTLEKPEKFVVIARKNAYHGSTMAGASLGGMAPMHAQGGLPIPGIHHIAQPYWFDEGGELSPEEFGLQTARALEQAIDEIGEDNVAAFIAEPVQGAGGVIVPPATYWPEIQRICKERNILLVADEVITGFGRLGRWFGSEYFGIEPDLMPIAKGLSSGYLPIGGVMVGDRVADVIINQTGDFNHGFTYSGHPVACAAAIANLKILRDEKIIERVANDTGPYLQKKWALLANHPLVGEARMVGMMGALELVPAKPERRRFAGEAGKIGTICRDFSFKNGLIMRAVRDSMILSPPLVISHEEIDELIRLATKTLDDTHEELLRQGLMG</sequence>
<dbReference type="InterPro" id="IPR015421">
    <property type="entry name" value="PyrdxlP-dep_Trfase_major"/>
</dbReference>
<dbReference type="PANTHER" id="PTHR42684">
    <property type="entry name" value="ADENOSYLMETHIONINE-8-AMINO-7-OXONONANOATE AMINOTRANSFERASE"/>
    <property type="match status" value="1"/>
</dbReference>
<dbReference type="GO" id="GO:0009102">
    <property type="term" value="P:biotin biosynthetic process"/>
    <property type="evidence" value="ECO:0007669"/>
    <property type="project" value="TreeGrafter"/>
</dbReference>
<dbReference type="GO" id="GO:0004015">
    <property type="term" value="F:adenosylmethionine-8-amino-7-oxononanoate transaminase activity"/>
    <property type="evidence" value="ECO:0007669"/>
    <property type="project" value="TreeGrafter"/>
</dbReference>
<evidence type="ECO:0000256" key="6">
    <source>
        <dbReference type="RuleBase" id="RU003560"/>
    </source>
</evidence>
<keyword evidence="7" id="KW-0670">Pyruvate</keyword>
<name>A0A2C9D2L9_9HYPH</name>
<accession>A0A2C9D2L9</accession>
<comment type="cofactor">
    <cofactor evidence="1">
        <name>pyridoxal 5'-phosphate</name>
        <dbReference type="ChEBI" id="CHEBI:597326"/>
    </cofactor>
</comment>
<reference evidence="8" key="1">
    <citation type="submission" date="2017-09" db="EMBL/GenBank/DDBJ databases">
        <title>Genome sequence of Nannocystis excedens DSM 71.</title>
        <authorList>
            <person name="Blom J."/>
        </authorList>
    </citation>
    <scope>NUCLEOTIDE SEQUENCE [LARGE SCALE GENOMIC DNA]</scope>
    <source>
        <strain evidence="8">type strain: E19</strain>
    </source>
</reference>
<dbReference type="NCBIfam" id="NF005682">
    <property type="entry name" value="PRK07480.1"/>
    <property type="match status" value="1"/>
</dbReference>
<gene>
    <name evidence="7" type="ORF">HDIA_0932</name>
</gene>
<keyword evidence="5 6" id="KW-0663">Pyridoxal phosphate</keyword>
<proteinExistence type="inferred from homology"/>
<dbReference type="OrthoDB" id="9801834at2"/>
<dbReference type="AlphaFoldDB" id="A0A2C9D2L9"/>
<protein>
    <submittedName>
        <fullName evidence="7">Omega-amino acid-pyruvate aminotransferase</fullName>
        <ecNumber evidence="7">2.6.1.18</ecNumber>
    </submittedName>
</protein>
<evidence type="ECO:0000256" key="1">
    <source>
        <dbReference type="ARBA" id="ARBA00001933"/>
    </source>
</evidence>
<dbReference type="InterPro" id="IPR015422">
    <property type="entry name" value="PyrdxlP-dep_Trfase_small"/>
</dbReference>
<dbReference type="EC" id="2.6.1.18" evidence="7"/>
<evidence type="ECO:0000313" key="8">
    <source>
        <dbReference type="Proteomes" id="UP000223606"/>
    </source>
</evidence>
<evidence type="ECO:0000313" key="7">
    <source>
        <dbReference type="EMBL" id="SON54473.1"/>
    </source>
</evidence>
<dbReference type="Gene3D" id="3.90.1150.10">
    <property type="entry name" value="Aspartate Aminotransferase, domain 1"/>
    <property type="match status" value="1"/>
</dbReference>
<dbReference type="SUPFAM" id="SSF53383">
    <property type="entry name" value="PLP-dependent transferases"/>
    <property type="match status" value="1"/>
</dbReference>
<dbReference type="GO" id="GO:0030170">
    <property type="term" value="F:pyridoxal phosphate binding"/>
    <property type="evidence" value="ECO:0007669"/>
    <property type="project" value="InterPro"/>
</dbReference>
<dbReference type="InterPro" id="IPR005814">
    <property type="entry name" value="Aminotrans_3"/>
</dbReference>
<dbReference type="PROSITE" id="PS00600">
    <property type="entry name" value="AA_TRANSFER_CLASS_3"/>
    <property type="match status" value="1"/>
</dbReference>
<dbReference type="GO" id="GO:0009448">
    <property type="term" value="P:gamma-aminobutyric acid metabolic process"/>
    <property type="evidence" value="ECO:0007669"/>
    <property type="project" value="TreeGrafter"/>
</dbReference>
<dbReference type="Pfam" id="PF00202">
    <property type="entry name" value="Aminotran_3"/>
    <property type="match status" value="1"/>
</dbReference>
<keyword evidence="8" id="KW-1185">Reference proteome</keyword>
<organism evidence="7 8">
    <name type="scientific">Hartmannibacter diazotrophicus</name>
    <dbReference type="NCBI Taxonomy" id="1482074"/>
    <lineage>
        <taxon>Bacteria</taxon>
        <taxon>Pseudomonadati</taxon>
        <taxon>Pseudomonadota</taxon>
        <taxon>Alphaproteobacteria</taxon>
        <taxon>Hyphomicrobiales</taxon>
        <taxon>Pleomorphomonadaceae</taxon>
        <taxon>Hartmannibacter</taxon>
    </lineage>
</organism>
<dbReference type="PANTHER" id="PTHR42684:SF3">
    <property type="entry name" value="ADENOSYLMETHIONINE-8-AMINO-7-OXONONANOATE AMINOTRANSFERASE"/>
    <property type="match status" value="1"/>
</dbReference>
<dbReference type="RefSeq" id="WP_099554821.1">
    <property type="nucleotide sequence ID" value="NZ_LT960614.1"/>
</dbReference>
<dbReference type="GO" id="GO:0016223">
    <property type="term" value="F:beta-alanine:pyruvate transaminase activity"/>
    <property type="evidence" value="ECO:0007669"/>
    <property type="project" value="UniProtKB-EC"/>
</dbReference>
<keyword evidence="4 7" id="KW-0808">Transferase</keyword>
<dbReference type="InterPro" id="IPR015424">
    <property type="entry name" value="PyrdxlP-dep_Trfase"/>
</dbReference>
<evidence type="ECO:0000256" key="4">
    <source>
        <dbReference type="ARBA" id="ARBA00022679"/>
    </source>
</evidence>
<comment type="similarity">
    <text evidence="2 6">Belongs to the class-III pyridoxal-phosphate-dependent aminotransferase family.</text>
</comment>
<dbReference type="Proteomes" id="UP000223606">
    <property type="component" value="Chromosome 1"/>
</dbReference>
<dbReference type="InterPro" id="IPR049704">
    <property type="entry name" value="Aminotrans_3_PPA_site"/>
</dbReference>
<dbReference type="EMBL" id="LT960614">
    <property type="protein sequence ID" value="SON54473.1"/>
    <property type="molecule type" value="Genomic_DNA"/>
</dbReference>
<dbReference type="Gene3D" id="3.40.640.10">
    <property type="entry name" value="Type I PLP-dependent aspartate aminotransferase-like (Major domain)"/>
    <property type="match status" value="1"/>
</dbReference>
<evidence type="ECO:0000256" key="2">
    <source>
        <dbReference type="ARBA" id="ARBA00008954"/>
    </source>
</evidence>
<dbReference type="KEGG" id="hdi:HDIA_0932"/>
<evidence type="ECO:0000256" key="3">
    <source>
        <dbReference type="ARBA" id="ARBA00022576"/>
    </source>
</evidence>
<evidence type="ECO:0000256" key="5">
    <source>
        <dbReference type="ARBA" id="ARBA00022898"/>
    </source>
</evidence>
<dbReference type="PIRSF" id="PIRSF000521">
    <property type="entry name" value="Transaminase_4ab_Lys_Orn"/>
    <property type="match status" value="1"/>
</dbReference>
<keyword evidence="3 7" id="KW-0032">Aminotransferase</keyword>